<dbReference type="InterPro" id="IPR043502">
    <property type="entry name" value="DNA/RNA_pol_sf"/>
</dbReference>
<keyword evidence="3" id="KW-1185">Reference proteome</keyword>
<dbReference type="InterPro" id="IPR052343">
    <property type="entry name" value="Retrotransposon-Effector_Assoc"/>
</dbReference>
<protein>
    <recommendedName>
        <fullName evidence="1">Reverse transcriptase domain-containing protein</fullName>
    </recommendedName>
</protein>
<dbReference type="Gene3D" id="3.60.10.10">
    <property type="entry name" value="Endonuclease/exonuclease/phosphatase"/>
    <property type="match status" value="1"/>
</dbReference>
<dbReference type="InterPro" id="IPR000477">
    <property type="entry name" value="RT_dom"/>
</dbReference>
<dbReference type="InterPro" id="IPR005135">
    <property type="entry name" value="Endo/exonuclease/phosphatase"/>
</dbReference>
<dbReference type="SUPFAM" id="SSF56219">
    <property type="entry name" value="DNase I-like"/>
    <property type="match status" value="1"/>
</dbReference>
<accession>A0AAV6LAS9</accession>
<dbReference type="PROSITE" id="PS50878">
    <property type="entry name" value="RT_POL"/>
    <property type="match status" value="1"/>
</dbReference>
<dbReference type="PANTHER" id="PTHR46890:SF48">
    <property type="entry name" value="RNA-DIRECTED DNA POLYMERASE"/>
    <property type="match status" value="1"/>
</dbReference>
<dbReference type="SUPFAM" id="SSF56672">
    <property type="entry name" value="DNA/RNA polymerases"/>
    <property type="match status" value="1"/>
</dbReference>
<gene>
    <name evidence="2" type="ORF">RHGRI_004294</name>
</gene>
<dbReference type="Pfam" id="PF00078">
    <property type="entry name" value="RVT_1"/>
    <property type="match status" value="1"/>
</dbReference>
<sequence>MNVLFWNCQGVGNPLTIRQLKGVCNLYSPDVVFLAETKNKKEKVEKISKIVRLKQVITVEPMGLSGGECILAKEGVNLDFLEVARGIIDVRITDLGGKSSRVVGVYASIDQVERRELRRHLALIVGSSQEACVIGGDFNCILSNEEKDGGLHKEEWELRDFQRFVDDNDLIDIGYVGYPFTWNNKRGGRANIRMRLDRVFANSKWRSDFPNGSLLHLSPGGSDHCPILLRYGASTSNHSSRFIFDSRWTSREACGNIVRDCWAKNIVRSRWFRIQQKLKMCRKKLRHWRAGHMLNSSTRLKELQAQLVVENERLEFDAEEYRHVEEGMKQANAEEEEYWRAKSKVAWLRHGDKNTAFFHAKTVQRRANNRIHGLKDKDGMWKDKNSEVESIICDYFQHMFSSSIPSSIEEVIQGIQSKVTTEMNARLIRPIFIGEVKTALFQMKPSTAPGPDGMTVGFFQKYWDVVGREITDALRSFMFSGKLLKGMNHTHIVLIPKVKCPVNMTQLRPISLCNVAYKILAKVLANRLSKVLPAVVSPNQCAFVPGRVITDNILIGQEIFHHLKNKRGGRCHNVAVKLDMSKAYDRVEWIFLERIMLKLGFHLKWVGWVMECLKTVSYSFLLDGQISGYIKPSRGLRQGDPLSPFLFLLCGEGLSVMLQKGEMERSIKGVKICRNSPAVSHLFFADDTLLFGEASVRAVMNIKRLLEVYGKASGQLINFGKSCCFFSSNTPVAERERLSQLLGIRRDVNLGNYLGLPTDLSQTRHKIFSYMKDNLGGKTERWVELFLNQAGKEVLLKSVTLALPSYAMSCVKLPVKLCNALDSMMAKFWWGSRGEDSKIHWLSWSKLSEKKHNGGLGFRDLRCFNLALLAKQGWRLLIGGDSLLRRILKAKYYPRCSFMKAIAKPSAS</sequence>
<comment type="caution">
    <text evidence="2">The sequence shown here is derived from an EMBL/GenBank/DDBJ whole genome shotgun (WGS) entry which is preliminary data.</text>
</comment>
<dbReference type="EMBL" id="JACTNZ010000002">
    <property type="protein sequence ID" value="KAG5561219.1"/>
    <property type="molecule type" value="Genomic_DNA"/>
</dbReference>
<dbReference type="Pfam" id="PF03372">
    <property type="entry name" value="Exo_endo_phos"/>
    <property type="match status" value="1"/>
</dbReference>
<evidence type="ECO:0000259" key="1">
    <source>
        <dbReference type="PROSITE" id="PS50878"/>
    </source>
</evidence>
<dbReference type="GO" id="GO:0003824">
    <property type="term" value="F:catalytic activity"/>
    <property type="evidence" value="ECO:0007669"/>
    <property type="project" value="InterPro"/>
</dbReference>
<dbReference type="CDD" id="cd01650">
    <property type="entry name" value="RT_nLTR_like"/>
    <property type="match status" value="1"/>
</dbReference>
<dbReference type="AlphaFoldDB" id="A0AAV6LAS9"/>
<reference evidence="2" key="1">
    <citation type="submission" date="2020-08" db="EMBL/GenBank/DDBJ databases">
        <title>Plant Genome Project.</title>
        <authorList>
            <person name="Zhang R.-G."/>
        </authorList>
    </citation>
    <scope>NUCLEOTIDE SEQUENCE</scope>
    <source>
        <strain evidence="2">WSP0</strain>
        <tissue evidence="2">Leaf</tissue>
    </source>
</reference>
<evidence type="ECO:0000313" key="3">
    <source>
        <dbReference type="Proteomes" id="UP000823749"/>
    </source>
</evidence>
<evidence type="ECO:0000313" key="2">
    <source>
        <dbReference type="EMBL" id="KAG5561219.1"/>
    </source>
</evidence>
<proteinExistence type="predicted"/>
<dbReference type="InterPro" id="IPR036691">
    <property type="entry name" value="Endo/exonu/phosph_ase_sf"/>
</dbReference>
<dbReference type="Proteomes" id="UP000823749">
    <property type="component" value="Chromosome 2"/>
</dbReference>
<dbReference type="PANTHER" id="PTHR46890">
    <property type="entry name" value="NON-LTR RETROLELEMENT REVERSE TRANSCRIPTASE-LIKE PROTEIN-RELATED"/>
    <property type="match status" value="1"/>
</dbReference>
<name>A0AAV6LAS9_9ERIC</name>
<feature type="domain" description="Reverse transcriptase" evidence="1">
    <location>
        <begin position="476"/>
        <end position="746"/>
    </location>
</feature>
<organism evidence="2 3">
    <name type="scientific">Rhododendron griersonianum</name>
    <dbReference type="NCBI Taxonomy" id="479676"/>
    <lineage>
        <taxon>Eukaryota</taxon>
        <taxon>Viridiplantae</taxon>
        <taxon>Streptophyta</taxon>
        <taxon>Embryophyta</taxon>
        <taxon>Tracheophyta</taxon>
        <taxon>Spermatophyta</taxon>
        <taxon>Magnoliopsida</taxon>
        <taxon>eudicotyledons</taxon>
        <taxon>Gunneridae</taxon>
        <taxon>Pentapetalae</taxon>
        <taxon>asterids</taxon>
        <taxon>Ericales</taxon>
        <taxon>Ericaceae</taxon>
        <taxon>Ericoideae</taxon>
        <taxon>Rhodoreae</taxon>
        <taxon>Rhododendron</taxon>
    </lineage>
</organism>